<evidence type="ECO:0000256" key="1">
    <source>
        <dbReference type="SAM" id="MobiDB-lite"/>
    </source>
</evidence>
<name>A0AAN7VL26_9PEZI</name>
<dbReference type="Proteomes" id="UP001310594">
    <property type="component" value="Unassembled WGS sequence"/>
</dbReference>
<proteinExistence type="predicted"/>
<gene>
    <name evidence="2" type="ORF">LTR97_012166</name>
</gene>
<evidence type="ECO:0000313" key="2">
    <source>
        <dbReference type="EMBL" id="KAK5690611.1"/>
    </source>
</evidence>
<dbReference type="AlphaFoldDB" id="A0AAN7VL26"/>
<reference evidence="2" key="1">
    <citation type="submission" date="2023-08" db="EMBL/GenBank/DDBJ databases">
        <title>Black Yeasts Isolated from many extreme environments.</title>
        <authorList>
            <person name="Coleine C."/>
            <person name="Stajich J.E."/>
            <person name="Selbmann L."/>
        </authorList>
    </citation>
    <scope>NUCLEOTIDE SEQUENCE</scope>
    <source>
        <strain evidence="2">CCFEE 5810</strain>
    </source>
</reference>
<organism evidence="2 3">
    <name type="scientific">Elasticomyces elasticus</name>
    <dbReference type="NCBI Taxonomy" id="574655"/>
    <lineage>
        <taxon>Eukaryota</taxon>
        <taxon>Fungi</taxon>
        <taxon>Dikarya</taxon>
        <taxon>Ascomycota</taxon>
        <taxon>Pezizomycotina</taxon>
        <taxon>Dothideomycetes</taxon>
        <taxon>Dothideomycetidae</taxon>
        <taxon>Mycosphaerellales</taxon>
        <taxon>Teratosphaeriaceae</taxon>
        <taxon>Elasticomyces</taxon>
    </lineage>
</organism>
<dbReference type="EMBL" id="JAVRQU010000024">
    <property type="protein sequence ID" value="KAK5690611.1"/>
    <property type="molecule type" value="Genomic_DNA"/>
</dbReference>
<sequence>MSQTIGSSMRRANTRASDMVPPTPTYGSSEPEVLASQLVIAQLNPTPSAVTESNNATPSKPSLLLELPAPLRNRICELLVLLVNGEGKMSAVGLRRYQMITPRLRIAQANRKLRGEVLPAFYGVHLFRFVSHHFLCIDNCLSAEGEGRMLGPRSRTKVEIRTTPVLESSLVCFGFTEPDRYPKRGQDVESGRTGNFIELPTFSLRKLVKRVELVLEVPIGNETGSNPHLHGKAAKPRYTQSERDWLYPLRHLRELGFLQLTELKVVVNYGEDIELFSVHADKAGGRERLEEWVSAQITAMSLENVTETVEVEYAKVEPWLGVARRR</sequence>
<evidence type="ECO:0000313" key="3">
    <source>
        <dbReference type="Proteomes" id="UP001310594"/>
    </source>
</evidence>
<protein>
    <submittedName>
        <fullName evidence="2">Uncharacterized protein</fullName>
    </submittedName>
</protein>
<comment type="caution">
    <text evidence="2">The sequence shown here is derived from an EMBL/GenBank/DDBJ whole genome shotgun (WGS) entry which is preliminary data.</text>
</comment>
<feature type="compositionally biased region" description="Polar residues" evidence="1">
    <location>
        <begin position="1"/>
        <end position="16"/>
    </location>
</feature>
<feature type="region of interest" description="Disordered" evidence="1">
    <location>
        <begin position="1"/>
        <end position="30"/>
    </location>
</feature>
<accession>A0AAN7VL26</accession>